<dbReference type="EMBL" id="JAPUUL010002115">
    <property type="protein sequence ID" value="KAJ8125923.1"/>
    <property type="molecule type" value="Genomic_DNA"/>
</dbReference>
<gene>
    <name evidence="1" type="ORF">O1611_g7715</name>
</gene>
<comment type="caution">
    <text evidence="1">The sequence shown here is derived from an EMBL/GenBank/DDBJ whole genome shotgun (WGS) entry which is preliminary data.</text>
</comment>
<evidence type="ECO:0000313" key="1">
    <source>
        <dbReference type="EMBL" id="KAJ8125923.1"/>
    </source>
</evidence>
<sequence length="737" mass="83908">MGSEIGPRIEEALTAYVEAEKRLDKVNAGKEQPSERYLRRTAEESRAKWEYMPIQRQLPDQPFSAYSATVELRLASYRFARPIQLKRTRPLEGTFTQSVGELFHAAEQNHSMFRDKEETQADPAKDLGEIRAALAGTNKMIKNMIRNTEAYTYAQKVALLRTLRIDWIVKEARMKEAETAQVDAQRNKKSRRDTNMKRRPNDEDEKISPPRQSKKLRLSNDVEIGSPIPSSKSWLWRSPRLVRKEAVVYSRSNTPVLYEPRDGFEGGDVELRGYDRSWTDWMALNRLRTPWAETEDWAKHRTIITDLYVKQGKRMKDVMRTMTEEYGFHATRRMYKTRFKKWGLVKNPKSGSACPQSSPPKPVVSPSMPPPKGGVGQITKDVSIPILQNLWMSSSIGNIAPPDCYRFAENTLQSTQAYFSSTGFTSLGLAAPDKKLVTATACAEWLDCMITAKALLTFGYCRQAVLLIDLCCHQYRPLLSSQDPSLMAVTITCILKVLRYWPDLAKTFLNFICTMSQIVLGAPHPLSTVFQQLQKAGIGHLAYCIYMTLRQLIGGIVHVMPHPMMDSYGDFYGDMIHGKIIDTHTILSELQPLQSRFQHYPQGQPETHPSPPEETAAIQCRIASLHYYGKRYEDATKWTLRMLNQPLVSAHVATGCYDILHDIAVAENKYDLALERIKQAVDASIEAYGRFHYSTIRKTARLDFCLRRMGRLDEASKPTNYELGAEVLGNAKERNAA</sequence>
<organism evidence="1 2">
    <name type="scientific">Lasiodiplodia mahajangana</name>
    <dbReference type="NCBI Taxonomy" id="1108764"/>
    <lineage>
        <taxon>Eukaryota</taxon>
        <taxon>Fungi</taxon>
        <taxon>Dikarya</taxon>
        <taxon>Ascomycota</taxon>
        <taxon>Pezizomycotina</taxon>
        <taxon>Dothideomycetes</taxon>
        <taxon>Dothideomycetes incertae sedis</taxon>
        <taxon>Botryosphaeriales</taxon>
        <taxon>Botryosphaeriaceae</taxon>
        <taxon>Lasiodiplodia</taxon>
    </lineage>
</organism>
<accession>A0ACC2JFC5</accession>
<name>A0ACC2JFC5_9PEZI</name>
<reference evidence="1" key="1">
    <citation type="submission" date="2022-12" db="EMBL/GenBank/DDBJ databases">
        <title>Genome Sequence of Lasiodiplodia mahajangana.</title>
        <authorList>
            <person name="Buettner E."/>
        </authorList>
    </citation>
    <scope>NUCLEOTIDE SEQUENCE</scope>
    <source>
        <strain evidence="1">VT137</strain>
    </source>
</reference>
<proteinExistence type="predicted"/>
<dbReference type="Proteomes" id="UP001153332">
    <property type="component" value="Unassembled WGS sequence"/>
</dbReference>
<protein>
    <submittedName>
        <fullName evidence="1">Uncharacterized protein</fullName>
    </submittedName>
</protein>
<keyword evidence="2" id="KW-1185">Reference proteome</keyword>
<evidence type="ECO:0000313" key="2">
    <source>
        <dbReference type="Proteomes" id="UP001153332"/>
    </source>
</evidence>